<protein>
    <recommendedName>
        <fullName evidence="3">DUF4097 domain-containing protein</fullName>
    </recommendedName>
</protein>
<evidence type="ECO:0000259" key="3">
    <source>
        <dbReference type="Pfam" id="PF13349"/>
    </source>
</evidence>
<evidence type="ECO:0000313" key="4">
    <source>
        <dbReference type="EMBL" id="PEN14395.1"/>
    </source>
</evidence>
<organism evidence="4 5">
    <name type="scientific">Longibacter salinarum</name>
    <dbReference type="NCBI Taxonomy" id="1850348"/>
    <lineage>
        <taxon>Bacteria</taxon>
        <taxon>Pseudomonadati</taxon>
        <taxon>Rhodothermota</taxon>
        <taxon>Rhodothermia</taxon>
        <taxon>Rhodothermales</taxon>
        <taxon>Salisaetaceae</taxon>
        <taxon>Longibacter</taxon>
    </lineage>
</organism>
<dbReference type="InterPro" id="IPR025164">
    <property type="entry name" value="Toastrack_DUF4097"/>
</dbReference>
<keyword evidence="5" id="KW-1185">Reference proteome</keyword>
<sequence>MTAGILCRPRLWSGIAGALLVVFAGCEPSGTSDVVTEADGRARVGPAVESETVRRGVAPGDRTLVLKGFRGSVMLEGTTQSTAELEFVKRGLGGTEEEARESLNGIRVMEEGTADEYTYTVQSDDERRSATDIRGTIPSGVRLRVEHAAGPVAMIGVDGPIQIEHEHGSVDIREAESSVTVEIKNGDVMVQHRQLPPSAKINLSTENGDMALAIPSDASVQVEAETNAGDIFIRDLTFNPQRLTPLRAGARYAAQRGAGEAVATLRTENGSIVIQKTPSALPDAESLLDTTATDSTAAPHGDSAQADTSSGAELGVFGPPPRDTGTTEDTMPPSDSLDAPTPEPSDTVLSDTVDTDTSR</sequence>
<keyword evidence="2" id="KW-0732">Signal</keyword>
<dbReference type="Pfam" id="PF13349">
    <property type="entry name" value="DUF4097"/>
    <property type="match status" value="1"/>
</dbReference>
<dbReference type="OrthoDB" id="127291at2"/>
<proteinExistence type="predicted"/>
<reference evidence="4 5" key="1">
    <citation type="submission" date="2017-10" db="EMBL/GenBank/DDBJ databases">
        <title>Draft genome of Longibacter Salinarum.</title>
        <authorList>
            <person name="Goh K.M."/>
            <person name="Shamsir M.S."/>
            <person name="Lim S.W."/>
        </authorList>
    </citation>
    <scope>NUCLEOTIDE SEQUENCE [LARGE SCALE GENOMIC DNA]</scope>
    <source>
        <strain evidence="4 5">KCTC 52045</strain>
    </source>
</reference>
<dbReference type="EMBL" id="PDEQ01000002">
    <property type="protein sequence ID" value="PEN14395.1"/>
    <property type="molecule type" value="Genomic_DNA"/>
</dbReference>
<feature type="region of interest" description="Disordered" evidence="1">
    <location>
        <begin position="293"/>
        <end position="359"/>
    </location>
</feature>
<feature type="domain" description="DUF4097" evidence="3">
    <location>
        <begin position="162"/>
        <end position="274"/>
    </location>
</feature>
<accession>A0A2A8D0D3</accession>
<dbReference type="AlphaFoldDB" id="A0A2A8D0D3"/>
<feature type="signal peptide" evidence="2">
    <location>
        <begin position="1"/>
        <end position="18"/>
    </location>
</feature>
<gene>
    <name evidence="4" type="ORF">CRI94_05020</name>
</gene>
<name>A0A2A8D0D3_9BACT</name>
<feature type="chain" id="PRO_5012450737" description="DUF4097 domain-containing protein" evidence="2">
    <location>
        <begin position="19"/>
        <end position="359"/>
    </location>
</feature>
<evidence type="ECO:0000256" key="1">
    <source>
        <dbReference type="SAM" id="MobiDB-lite"/>
    </source>
</evidence>
<dbReference type="Proteomes" id="UP000220102">
    <property type="component" value="Unassembled WGS sequence"/>
</dbReference>
<comment type="caution">
    <text evidence="4">The sequence shown here is derived from an EMBL/GenBank/DDBJ whole genome shotgun (WGS) entry which is preliminary data.</text>
</comment>
<dbReference type="RefSeq" id="WP_098074576.1">
    <property type="nucleotide sequence ID" value="NZ_PDEQ01000002.1"/>
</dbReference>
<evidence type="ECO:0000313" key="5">
    <source>
        <dbReference type="Proteomes" id="UP000220102"/>
    </source>
</evidence>
<evidence type="ECO:0000256" key="2">
    <source>
        <dbReference type="SAM" id="SignalP"/>
    </source>
</evidence>